<keyword evidence="10" id="KW-1185">Reference proteome</keyword>
<comment type="catalytic activity">
    <reaction evidence="4 5 6">
        <text>an acyl phosphate + H2O = a carboxylate + phosphate + H(+)</text>
        <dbReference type="Rhea" id="RHEA:14965"/>
        <dbReference type="ChEBI" id="CHEBI:15377"/>
        <dbReference type="ChEBI" id="CHEBI:15378"/>
        <dbReference type="ChEBI" id="CHEBI:29067"/>
        <dbReference type="ChEBI" id="CHEBI:43474"/>
        <dbReference type="ChEBI" id="CHEBI:59918"/>
        <dbReference type="EC" id="3.6.1.7"/>
    </reaction>
</comment>
<dbReference type="NCBIfam" id="NF011000">
    <property type="entry name" value="PRK14426.1"/>
    <property type="match status" value="1"/>
</dbReference>
<dbReference type="PROSITE" id="PS00150">
    <property type="entry name" value="ACYLPHOSPHATASE_1"/>
    <property type="match status" value="1"/>
</dbReference>
<comment type="similarity">
    <text evidence="1 7">Belongs to the acylphosphatase family.</text>
</comment>
<evidence type="ECO:0000259" key="8">
    <source>
        <dbReference type="PROSITE" id="PS51160"/>
    </source>
</evidence>
<evidence type="ECO:0000256" key="5">
    <source>
        <dbReference type="PROSITE-ProRule" id="PRU00520"/>
    </source>
</evidence>
<evidence type="ECO:0000313" key="10">
    <source>
        <dbReference type="Proteomes" id="UP000189475"/>
    </source>
</evidence>
<proteinExistence type="inferred from homology"/>
<sequence>MASEIMMVSGVVQGVGFRYFTANECLKRSLTGYAKNLSDGRVEVVVCGSQTLIDEVYTQLEKGPRSAVVDNVTREPCELSVPTDDFRIV</sequence>
<feature type="domain" description="Acylphosphatase-like" evidence="8">
    <location>
        <begin position="3"/>
        <end position="89"/>
    </location>
</feature>
<dbReference type="PANTHER" id="PTHR47268:SF4">
    <property type="entry name" value="ACYLPHOSPHATASE"/>
    <property type="match status" value="1"/>
</dbReference>
<evidence type="ECO:0000256" key="3">
    <source>
        <dbReference type="ARBA" id="ARBA00015991"/>
    </source>
</evidence>
<evidence type="ECO:0000256" key="7">
    <source>
        <dbReference type="RuleBase" id="RU004168"/>
    </source>
</evidence>
<protein>
    <recommendedName>
        <fullName evidence="3 5">Acylphosphatase</fullName>
        <ecNumber evidence="2 5">3.6.1.7</ecNumber>
    </recommendedName>
</protein>
<dbReference type="PROSITE" id="PS00151">
    <property type="entry name" value="ACYLPHOSPHATASE_2"/>
    <property type="match status" value="1"/>
</dbReference>
<dbReference type="SUPFAM" id="SSF54975">
    <property type="entry name" value="Acylphosphatase/BLUF domain-like"/>
    <property type="match status" value="1"/>
</dbReference>
<dbReference type="Gene3D" id="3.30.70.100">
    <property type="match status" value="1"/>
</dbReference>
<dbReference type="InterPro" id="IPR036046">
    <property type="entry name" value="Acylphosphatase-like_dom_sf"/>
</dbReference>
<dbReference type="InterPro" id="IPR020456">
    <property type="entry name" value="Acylphosphatase"/>
</dbReference>
<evidence type="ECO:0000256" key="4">
    <source>
        <dbReference type="ARBA" id="ARBA00047645"/>
    </source>
</evidence>
<gene>
    <name evidence="9" type="primary">acyP</name>
    <name evidence="9" type="ORF">VPAL9027_00997</name>
</gene>
<dbReference type="PANTHER" id="PTHR47268">
    <property type="entry name" value="ACYLPHOSPHATASE"/>
    <property type="match status" value="1"/>
</dbReference>
<reference evidence="9 10" key="1">
    <citation type="submission" date="2017-02" db="EMBL/GenBank/DDBJ databases">
        <authorList>
            <person name="Peterson S.W."/>
        </authorList>
    </citation>
    <scope>NUCLEOTIDE SEQUENCE [LARGE SCALE GENOMIC DNA]</scope>
    <source>
        <strain evidence="9 10">CECT 9027</strain>
    </source>
</reference>
<dbReference type="Pfam" id="PF00708">
    <property type="entry name" value="Acylphosphatase"/>
    <property type="match status" value="1"/>
</dbReference>
<keyword evidence="5 6" id="KW-0378">Hydrolase</keyword>
<dbReference type="InterPro" id="IPR001792">
    <property type="entry name" value="Acylphosphatase-like_dom"/>
</dbReference>
<evidence type="ECO:0000313" key="9">
    <source>
        <dbReference type="EMBL" id="SJL83049.1"/>
    </source>
</evidence>
<accession>A0A1R4B2B4</accession>
<dbReference type="GO" id="GO:0003998">
    <property type="term" value="F:acylphosphatase activity"/>
    <property type="evidence" value="ECO:0007669"/>
    <property type="project" value="UniProtKB-EC"/>
</dbReference>
<dbReference type="RefSeq" id="WP_077312900.1">
    <property type="nucleotide sequence ID" value="NZ_AP024887.1"/>
</dbReference>
<evidence type="ECO:0000256" key="6">
    <source>
        <dbReference type="RuleBase" id="RU000553"/>
    </source>
</evidence>
<dbReference type="PROSITE" id="PS51160">
    <property type="entry name" value="ACYLPHOSPHATASE_3"/>
    <property type="match status" value="1"/>
</dbReference>
<dbReference type="Proteomes" id="UP000189475">
    <property type="component" value="Unassembled WGS sequence"/>
</dbReference>
<feature type="active site" evidence="5">
    <location>
        <position position="18"/>
    </location>
</feature>
<evidence type="ECO:0000256" key="1">
    <source>
        <dbReference type="ARBA" id="ARBA00005614"/>
    </source>
</evidence>
<feature type="active site" evidence="5">
    <location>
        <position position="36"/>
    </location>
</feature>
<dbReference type="InterPro" id="IPR017968">
    <property type="entry name" value="Acylphosphatase_CS"/>
</dbReference>
<dbReference type="EMBL" id="FUFT01000002">
    <property type="protein sequence ID" value="SJL83049.1"/>
    <property type="molecule type" value="Genomic_DNA"/>
</dbReference>
<name>A0A1R4B2B4_9VIBR</name>
<dbReference type="AlphaFoldDB" id="A0A1R4B2B4"/>
<dbReference type="STRING" id="1918946.VPAL9027_00997"/>
<organism evidence="9 10">
    <name type="scientific">Vibrio palustris</name>
    <dbReference type="NCBI Taxonomy" id="1918946"/>
    <lineage>
        <taxon>Bacteria</taxon>
        <taxon>Pseudomonadati</taxon>
        <taxon>Pseudomonadota</taxon>
        <taxon>Gammaproteobacteria</taxon>
        <taxon>Vibrionales</taxon>
        <taxon>Vibrionaceae</taxon>
        <taxon>Vibrio</taxon>
    </lineage>
</organism>
<evidence type="ECO:0000256" key="2">
    <source>
        <dbReference type="ARBA" id="ARBA00012150"/>
    </source>
</evidence>
<dbReference type="EC" id="3.6.1.7" evidence="2 5"/>